<name>A0AAP0L0X9_9MAGN</name>
<dbReference type="AlphaFoldDB" id="A0AAP0L0X9"/>
<keyword evidence="2" id="KW-1185">Reference proteome</keyword>
<dbReference type="EMBL" id="JBBNAF010000002">
    <property type="protein sequence ID" value="KAK9162432.1"/>
    <property type="molecule type" value="Genomic_DNA"/>
</dbReference>
<evidence type="ECO:0000313" key="1">
    <source>
        <dbReference type="EMBL" id="KAK9162432.1"/>
    </source>
</evidence>
<dbReference type="Proteomes" id="UP001420932">
    <property type="component" value="Unassembled WGS sequence"/>
</dbReference>
<evidence type="ECO:0000313" key="2">
    <source>
        <dbReference type="Proteomes" id="UP001420932"/>
    </source>
</evidence>
<proteinExistence type="predicted"/>
<accession>A0AAP0L0X9</accession>
<reference evidence="1 2" key="1">
    <citation type="submission" date="2024-01" db="EMBL/GenBank/DDBJ databases">
        <title>Genome assemblies of Stephania.</title>
        <authorList>
            <person name="Yang L."/>
        </authorList>
    </citation>
    <scope>NUCLEOTIDE SEQUENCE [LARGE SCALE GENOMIC DNA]</scope>
    <source>
        <strain evidence="1">YNDBR</strain>
        <tissue evidence="1">Leaf</tissue>
    </source>
</reference>
<sequence length="83" mass="9521">MSLQKKKSSRVVHDTKLLTFNKFNAINFVIKLKYTIQLQLVQLILIQNIVFSVPHVLDTTSQLLTTINFSLLEALRPHPHQPG</sequence>
<organism evidence="1 2">
    <name type="scientific">Stephania yunnanensis</name>
    <dbReference type="NCBI Taxonomy" id="152371"/>
    <lineage>
        <taxon>Eukaryota</taxon>
        <taxon>Viridiplantae</taxon>
        <taxon>Streptophyta</taxon>
        <taxon>Embryophyta</taxon>
        <taxon>Tracheophyta</taxon>
        <taxon>Spermatophyta</taxon>
        <taxon>Magnoliopsida</taxon>
        <taxon>Ranunculales</taxon>
        <taxon>Menispermaceae</taxon>
        <taxon>Menispermoideae</taxon>
        <taxon>Cissampelideae</taxon>
        <taxon>Stephania</taxon>
    </lineage>
</organism>
<protein>
    <submittedName>
        <fullName evidence="1">Uncharacterized protein</fullName>
    </submittedName>
</protein>
<comment type="caution">
    <text evidence="1">The sequence shown here is derived from an EMBL/GenBank/DDBJ whole genome shotgun (WGS) entry which is preliminary data.</text>
</comment>
<gene>
    <name evidence="1" type="ORF">Syun_003334</name>
</gene>